<dbReference type="Gene3D" id="2.160.20.10">
    <property type="entry name" value="Single-stranded right-handed beta-helix, Pectin lyase-like"/>
    <property type="match status" value="1"/>
</dbReference>
<comment type="similarity">
    <text evidence="2 8">Belongs to the glycosyl hydrolase 28 family.</text>
</comment>
<evidence type="ECO:0000256" key="4">
    <source>
        <dbReference type="ARBA" id="ARBA00022525"/>
    </source>
</evidence>
<proteinExistence type="inferred from homology"/>
<evidence type="ECO:0000256" key="8">
    <source>
        <dbReference type="RuleBase" id="RU361169"/>
    </source>
</evidence>
<keyword evidence="11" id="KW-1185">Reference proteome</keyword>
<keyword evidence="3" id="KW-0134">Cell wall</keyword>
<organism evidence="10 11">
    <name type="scientific">Daucus carota subsp. sativus</name>
    <name type="common">Carrot</name>
    <dbReference type="NCBI Taxonomy" id="79200"/>
    <lineage>
        <taxon>Eukaryota</taxon>
        <taxon>Viridiplantae</taxon>
        <taxon>Streptophyta</taxon>
        <taxon>Embryophyta</taxon>
        <taxon>Tracheophyta</taxon>
        <taxon>Spermatophyta</taxon>
        <taxon>Magnoliopsida</taxon>
        <taxon>eudicotyledons</taxon>
        <taxon>Gunneridae</taxon>
        <taxon>Pentapetalae</taxon>
        <taxon>asterids</taxon>
        <taxon>campanulids</taxon>
        <taxon>Apiales</taxon>
        <taxon>Apiaceae</taxon>
        <taxon>Apioideae</taxon>
        <taxon>Scandiceae</taxon>
        <taxon>Daucinae</taxon>
        <taxon>Daucus</taxon>
        <taxon>Daucus sect. Daucus</taxon>
    </lineage>
</organism>
<dbReference type="InterPro" id="IPR000743">
    <property type="entry name" value="Glyco_hydro_28"/>
</dbReference>
<protein>
    <recommendedName>
        <fullName evidence="12">Polygalacturonase</fullName>
    </recommendedName>
</protein>
<name>A0AAF0XDV1_DAUCS</name>
<evidence type="ECO:0000256" key="1">
    <source>
        <dbReference type="ARBA" id="ARBA00004191"/>
    </source>
</evidence>
<dbReference type="InterPro" id="IPR006626">
    <property type="entry name" value="PbH1"/>
</dbReference>
<feature type="signal peptide" evidence="9">
    <location>
        <begin position="1"/>
        <end position="23"/>
    </location>
</feature>
<dbReference type="GO" id="GO:0005975">
    <property type="term" value="P:carbohydrate metabolic process"/>
    <property type="evidence" value="ECO:0007669"/>
    <property type="project" value="InterPro"/>
</dbReference>
<evidence type="ECO:0000313" key="11">
    <source>
        <dbReference type="Proteomes" id="UP000077755"/>
    </source>
</evidence>
<reference evidence="10" key="1">
    <citation type="journal article" date="2016" name="Nat. Genet.">
        <title>A high-quality carrot genome assembly provides new insights into carotenoid accumulation and asterid genome evolution.</title>
        <authorList>
            <person name="Iorizzo M."/>
            <person name="Ellison S."/>
            <person name="Senalik D."/>
            <person name="Zeng P."/>
            <person name="Satapoomin P."/>
            <person name="Huang J."/>
            <person name="Bowman M."/>
            <person name="Iovene M."/>
            <person name="Sanseverino W."/>
            <person name="Cavagnaro P."/>
            <person name="Yildiz M."/>
            <person name="Macko-Podgorni A."/>
            <person name="Moranska E."/>
            <person name="Grzebelus E."/>
            <person name="Grzebelus D."/>
            <person name="Ashrafi H."/>
            <person name="Zheng Z."/>
            <person name="Cheng S."/>
            <person name="Spooner D."/>
            <person name="Van Deynze A."/>
            <person name="Simon P."/>
        </authorList>
    </citation>
    <scope>NUCLEOTIDE SEQUENCE</scope>
    <source>
        <tissue evidence="10">Leaf</tissue>
    </source>
</reference>
<dbReference type="InterPro" id="IPR011050">
    <property type="entry name" value="Pectin_lyase_fold/virulence"/>
</dbReference>
<dbReference type="Proteomes" id="UP000077755">
    <property type="component" value="Chromosome 6"/>
</dbReference>
<dbReference type="AlphaFoldDB" id="A0AAF0XDV1"/>
<dbReference type="PANTHER" id="PTHR31375">
    <property type="match status" value="1"/>
</dbReference>
<evidence type="ECO:0000256" key="3">
    <source>
        <dbReference type="ARBA" id="ARBA00022512"/>
    </source>
</evidence>
<dbReference type="SUPFAM" id="SSF51126">
    <property type="entry name" value="Pectin lyase-like"/>
    <property type="match status" value="1"/>
</dbReference>
<feature type="chain" id="PRO_5042237464" description="Polygalacturonase" evidence="9">
    <location>
        <begin position="24"/>
        <end position="413"/>
    </location>
</feature>
<keyword evidence="4" id="KW-0964">Secreted</keyword>
<keyword evidence="7" id="KW-0961">Cell wall biogenesis/degradation</keyword>
<dbReference type="SMART" id="SM00710">
    <property type="entry name" value="PbH1"/>
    <property type="match status" value="6"/>
</dbReference>
<gene>
    <name evidence="10" type="ORF">DCAR_0625418</name>
</gene>
<accession>A0AAF0XDV1</accession>
<dbReference type="GO" id="GO:0004650">
    <property type="term" value="F:polygalacturonase activity"/>
    <property type="evidence" value="ECO:0007669"/>
    <property type="project" value="InterPro"/>
</dbReference>
<evidence type="ECO:0000256" key="6">
    <source>
        <dbReference type="ARBA" id="ARBA00023295"/>
    </source>
</evidence>
<keyword evidence="6 8" id="KW-0326">Glycosidase</keyword>
<reference evidence="10" key="2">
    <citation type="submission" date="2022-03" db="EMBL/GenBank/DDBJ databases">
        <title>Draft title - Genomic analysis of global carrot germplasm unveils the trajectory of domestication and the origin of high carotenoid orange carrot.</title>
        <authorList>
            <person name="Iorizzo M."/>
            <person name="Ellison S."/>
            <person name="Senalik D."/>
            <person name="Macko-Podgorni A."/>
            <person name="Grzebelus D."/>
            <person name="Bostan H."/>
            <person name="Rolling W."/>
            <person name="Curaba J."/>
            <person name="Simon P."/>
        </authorList>
    </citation>
    <scope>NUCLEOTIDE SEQUENCE</scope>
    <source>
        <tissue evidence="10">Leaf</tissue>
    </source>
</reference>
<dbReference type="Pfam" id="PF00295">
    <property type="entry name" value="Glyco_hydro_28"/>
    <property type="match status" value="1"/>
</dbReference>
<evidence type="ECO:0000256" key="7">
    <source>
        <dbReference type="ARBA" id="ARBA00023316"/>
    </source>
</evidence>
<evidence type="ECO:0000313" key="10">
    <source>
        <dbReference type="EMBL" id="WOH05995.1"/>
    </source>
</evidence>
<dbReference type="EMBL" id="CP093348">
    <property type="protein sequence ID" value="WOH05995.1"/>
    <property type="molecule type" value="Genomic_DNA"/>
</dbReference>
<keyword evidence="5 8" id="KW-0378">Hydrolase</keyword>
<evidence type="ECO:0000256" key="2">
    <source>
        <dbReference type="ARBA" id="ARBA00008834"/>
    </source>
</evidence>
<dbReference type="GO" id="GO:0071555">
    <property type="term" value="P:cell wall organization"/>
    <property type="evidence" value="ECO:0007669"/>
    <property type="project" value="UniProtKB-KW"/>
</dbReference>
<dbReference type="InterPro" id="IPR012334">
    <property type="entry name" value="Pectin_lyas_fold"/>
</dbReference>
<sequence>MQELVAWFLITGLISFHITYSDAQPADVNVIENGANGDGKTDSTRAFNKAWDVACGITGASAKLVVPQGRFLVKQTTFKGPCKAAKIIVELGGTIVAPDTPKAWDGLDAGVWLVFEAVNGMTLDGLGNKGGFNGNGKGWWDQSCRYHPDLVCCTKLAPTSLKFFKSNNLRIKGVNIVQSPQTHVLLFKTDRVTIDSVNIDSPKDSPNTDGIHIQSANGVSISNCKIKNGDDNISIGDHCLNIKINNIECGPGGHGISIGSLGKDGGQVEVRNIHVKNVSFTDTTNGARIKTWQVGKGVVQNVIYEDIKLEACEAPIVIDQNYCAVRGACKEKAGSGVQISDVVFKNFHGTAALAETIQMGCSKSFPCKGITLDAIDLSPAKGVPCKAICTDAHGTEKGTVKPGPCLLAQANEL</sequence>
<comment type="subcellular location">
    <subcellularLocation>
        <location evidence="1">Secreted</location>
        <location evidence="1">Cell wall</location>
    </subcellularLocation>
</comment>
<evidence type="ECO:0000256" key="5">
    <source>
        <dbReference type="ARBA" id="ARBA00022801"/>
    </source>
</evidence>
<evidence type="ECO:0000256" key="9">
    <source>
        <dbReference type="SAM" id="SignalP"/>
    </source>
</evidence>
<keyword evidence="9" id="KW-0732">Signal</keyword>
<evidence type="ECO:0008006" key="12">
    <source>
        <dbReference type="Google" id="ProtNLM"/>
    </source>
</evidence>